<comment type="caution">
    <text evidence="1">The sequence shown here is derived from an EMBL/GenBank/DDBJ whole genome shotgun (WGS) entry which is preliminary data.</text>
</comment>
<name>A0ABW9W5W6_9BURK</name>
<accession>A0ABW9W5W6</accession>
<evidence type="ECO:0000313" key="2">
    <source>
        <dbReference type="Proteomes" id="UP000642144"/>
    </source>
</evidence>
<evidence type="ECO:0000313" key="1">
    <source>
        <dbReference type="EMBL" id="MYN29348.1"/>
    </source>
</evidence>
<reference evidence="1 2" key="1">
    <citation type="submission" date="2019-12" db="EMBL/GenBank/DDBJ databases">
        <title>Novel species isolated from a subtropical stream in China.</title>
        <authorList>
            <person name="Lu H."/>
        </authorList>
    </citation>
    <scope>NUCLEOTIDE SEQUENCE [LARGE SCALE GENOMIC DNA]</scope>
    <source>
        <strain evidence="1 2">CY42W</strain>
    </source>
</reference>
<protein>
    <submittedName>
        <fullName evidence="1">Uncharacterized protein</fullName>
    </submittedName>
</protein>
<dbReference type="RefSeq" id="WP_161057118.1">
    <property type="nucleotide sequence ID" value="NZ_WWCT01000022.1"/>
</dbReference>
<proteinExistence type="predicted"/>
<dbReference type="EMBL" id="WWCT01000022">
    <property type="protein sequence ID" value="MYN29348.1"/>
    <property type="molecule type" value="Genomic_DNA"/>
</dbReference>
<gene>
    <name evidence="1" type="ORF">GTP69_23385</name>
</gene>
<keyword evidence="2" id="KW-1185">Reference proteome</keyword>
<organism evidence="1 2">
    <name type="scientific">Duganella levis</name>
    <dbReference type="NCBI Taxonomy" id="2692169"/>
    <lineage>
        <taxon>Bacteria</taxon>
        <taxon>Pseudomonadati</taxon>
        <taxon>Pseudomonadota</taxon>
        <taxon>Betaproteobacteria</taxon>
        <taxon>Burkholderiales</taxon>
        <taxon>Oxalobacteraceae</taxon>
        <taxon>Telluria group</taxon>
        <taxon>Duganella</taxon>
    </lineage>
</organism>
<sequence>MMEKQIAAELMQEVLKLTAQLNVIIHKIQEVTPESDRLSLDRHMGPMMAACDEHLFRPILRHYPELDPHR</sequence>
<dbReference type="Proteomes" id="UP000642144">
    <property type="component" value="Unassembled WGS sequence"/>
</dbReference>